<keyword evidence="3" id="KW-1185">Reference proteome</keyword>
<evidence type="ECO:0000256" key="1">
    <source>
        <dbReference type="SAM" id="MobiDB-lite"/>
    </source>
</evidence>
<name>A0A409XUZ3_PSICY</name>
<comment type="caution">
    <text evidence="2">The sequence shown here is derived from an EMBL/GenBank/DDBJ whole genome shotgun (WGS) entry which is preliminary data.</text>
</comment>
<evidence type="ECO:0000313" key="2">
    <source>
        <dbReference type="EMBL" id="PPQ94511.1"/>
    </source>
</evidence>
<feature type="compositionally biased region" description="Low complexity" evidence="1">
    <location>
        <begin position="46"/>
        <end position="59"/>
    </location>
</feature>
<protein>
    <submittedName>
        <fullName evidence="2">Uncharacterized protein</fullName>
    </submittedName>
</protein>
<dbReference type="Proteomes" id="UP000283269">
    <property type="component" value="Unassembled WGS sequence"/>
</dbReference>
<evidence type="ECO:0000313" key="3">
    <source>
        <dbReference type="Proteomes" id="UP000283269"/>
    </source>
</evidence>
<dbReference type="AlphaFoldDB" id="A0A409XUZ3"/>
<feature type="region of interest" description="Disordered" evidence="1">
    <location>
        <begin position="39"/>
        <end position="59"/>
    </location>
</feature>
<proteinExistence type="predicted"/>
<organism evidence="2 3">
    <name type="scientific">Psilocybe cyanescens</name>
    <dbReference type="NCBI Taxonomy" id="93625"/>
    <lineage>
        <taxon>Eukaryota</taxon>
        <taxon>Fungi</taxon>
        <taxon>Dikarya</taxon>
        <taxon>Basidiomycota</taxon>
        <taxon>Agaricomycotina</taxon>
        <taxon>Agaricomycetes</taxon>
        <taxon>Agaricomycetidae</taxon>
        <taxon>Agaricales</taxon>
        <taxon>Agaricineae</taxon>
        <taxon>Strophariaceae</taxon>
        <taxon>Psilocybe</taxon>
    </lineage>
</organism>
<accession>A0A409XUZ3</accession>
<sequence>MDESGERWIDVKSFLFESMKLEFGITWYIFASSHPRIGPFPRDTRPPAATRPRLSSPLPRSFPFPPPYFVPSPRPPPHSIPHLPFYRASPSPPRLSHAVPPPPPPSSVASLLYYLPNELPLRADRAPPPTGAGSYPPPAFPFFFSLPLSSFCTPFRISNADVSRALTRAHDQAHGSAPAPRPRSLHTRMLAARADELIRGGGACVGIHISIIISIIRAGAASAIAILREQGHIIRHDDARDAHPGQRRMRLLDREPEIEDVACVVVDAREDVQRVTRAFSFVFISCPSSPVSSAPSPEMIATCLRL</sequence>
<reference evidence="2 3" key="1">
    <citation type="journal article" date="2018" name="Evol. Lett.">
        <title>Horizontal gene cluster transfer increased hallucinogenic mushroom diversity.</title>
        <authorList>
            <person name="Reynolds H.T."/>
            <person name="Vijayakumar V."/>
            <person name="Gluck-Thaler E."/>
            <person name="Korotkin H.B."/>
            <person name="Matheny P.B."/>
            <person name="Slot J.C."/>
        </authorList>
    </citation>
    <scope>NUCLEOTIDE SEQUENCE [LARGE SCALE GENOMIC DNA]</scope>
    <source>
        <strain evidence="2 3">2631</strain>
    </source>
</reference>
<gene>
    <name evidence="2" type="ORF">CVT25_014165</name>
</gene>
<dbReference type="EMBL" id="NHYD01000325">
    <property type="protein sequence ID" value="PPQ94511.1"/>
    <property type="molecule type" value="Genomic_DNA"/>
</dbReference>
<dbReference type="InParanoid" id="A0A409XUZ3"/>